<dbReference type="EMBL" id="CDMZ01002036">
    <property type="protein sequence ID" value="CEM40426.1"/>
    <property type="molecule type" value="Genomic_DNA"/>
</dbReference>
<sequence length="151" mass="17119">MSRVPESDLENEGARLFFGDFEDNSTNQPPPRKQLPAELKMLMNFIEKYEIPALVAQRQKALQAADNQEKAYVAASTDEDGLRALEAQDALVQEAERLQASETALLSWTWKAEAEGKFPEGDVPKEIQQAVANFNRREAAKHQTRSERREM</sequence>
<dbReference type="VEuPathDB" id="CryptoDB:Cvel_25304"/>
<evidence type="ECO:0000313" key="2">
    <source>
        <dbReference type="EMBL" id="CEM40426.1"/>
    </source>
</evidence>
<feature type="region of interest" description="Disordered" evidence="1">
    <location>
        <begin position="1"/>
        <end position="34"/>
    </location>
</feature>
<accession>A0A0G4H8Z6</accession>
<evidence type="ECO:0000256" key="1">
    <source>
        <dbReference type="SAM" id="MobiDB-lite"/>
    </source>
</evidence>
<proteinExistence type="predicted"/>
<reference evidence="2" key="1">
    <citation type="submission" date="2014-11" db="EMBL/GenBank/DDBJ databases">
        <authorList>
            <person name="Otto D Thomas"/>
            <person name="Naeem Raeece"/>
        </authorList>
    </citation>
    <scope>NUCLEOTIDE SEQUENCE</scope>
</reference>
<dbReference type="PhylomeDB" id="A0A0G4H8Z6"/>
<dbReference type="AlphaFoldDB" id="A0A0G4H8Z6"/>
<gene>
    <name evidence="2" type="ORF">Cvel_25304</name>
</gene>
<organism evidence="2">
    <name type="scientific">Chromera velia CCMP2878</name>
    <dbReference type="NCBI Taxonomy" id="1169474"/>
    <lineage>
        <taxon>Eukaryota</taxon>
        <taxon>Sar</taxon>
        <taxon>Alveolata</taxon>
        <taxon>Colpodellida</taxon>
        <taxon>Chromeraceae</taxon>
        <taxon>Chromera</taxon>
    </lineage>
</organism>
<name>A0A0G4H8Z6_9ALVE</name>
<protein>
    <submittedName>
        <fullName evidence="2">Uncharacterized protein</fullName>
    </submittedName>
</protein>